<gene>
    <name evidence="1" type="ORF">MGYG_07135</name>
</gene>
<protein>
    <submittedName>
        <fullName evidence="1">Uncharacterized protein</fullName>
    </submittedName>
</protein>
<dbReference type="AlphaFoldDB" id="E4V263"/>
<dbReference type="InParanoid" id="E4V263"/>
<proteinExistence type="predicted"/>
<organism evidence="2">
    <name type="scientific">Arthroderma gypseum (strain ATCC MYA-4604 / CBS 118893)</name>
    <name type="common">Microsporum gypseum</name>
    <dbReference type="NCBI Taxonomy" id="535722"/>
    <lineage>
        <taxon>Eukaryota</taxon>
        <taxon>Fungi</taxon>
        <taxon>Dikarya</taxon>
        <taxon>Ascomycota</taxon>
        <taxon>Pezizomycotina</taxon>
        <taxon>Eurotiomycetes</taxon>
        <taxon>Eurotiomycetidae</taxon>
        <taxon>Onygenales</taxon>
        <taxon>Arthrodermataceae</taxon>
        <taxon>Nannizzia</taxon>
    </lineage>
</organism>
<dbReference type="GeneID" id="10026385"/>
<dbReference type="RefSeq" id="XP_003171136.1">
    <property type="nucleotide sequence ID" value="XM_003171088.1"/>
</dbReference>
<sequence length="125" mass="14482">MPIARQLKGNKIHIFLMQRFNRQVSIQNRIASKQRLYHLGVSRVAWFALVRLLRVIRLNEGFIAIPDTGWDVFIITTMVVVERASVKLCITVRSISTCAWRRNSEAEYLLNSFLVRSAGYLVFVD</sequence>
<dbReference type="Proteomes" id="UP000002669">
    <property type="component" value="Unassembled WGS sequence"/>
</dbReference>
<dbReference type="VEuPathDB" id="FungiDB:MGYG_07135"/>
<dbReference type="EMBL" id="DS989827">
    <property type="protein sequence ID" value="EFR04128.1"/>
    <property type="molecule type" value="Genomic_DNA"/>
</dbReference>
<keyword evidence="2" id="KW-1185">Reference proteome</keyword>
<evidence type="ECO:0000313" key="1">
    <source>
        <dbReference type="EMBL" id="EFR04128.1"/>
    </source>
</evidence>
<name>E4V263_ARTGP</name>
<dbReference type="HOGENOM" id="CLU_1992083_0_0_1"/>
<reference evidence="2" key="1">
    <citation type="journal article" date="2012" name="MBio">
        <title>Comparative genome analysis of Trichophyton rubrum and related dermatophytes reveals candidate genes involved in infection.</title>
        <authorList>
            <person name="Martinez D.A."/>
            <person name="Oliver B.G."/>
            <person name="Graeser Y."/>
            <person name="Goldberg J.M."/>
            <person name="Li W."/>
            <person name="Martinez-Rossi N.M."/>
            <person name="Monod M."/>
            <person name="Shelest E."/>
            <person name="Barton R.C."/>
            <person name="Birch E."/>
            <person name="Brakhage A.A."/>
            <person name="Chen Z."/>
            <person name="Gurr S.J."/>
            <person name="Heiman D."/>
            <person name="Heitman J."/>
            <person name="Kosti I."/>
            <person name="Rossi A."/>
            <person name="Saif S."/>
            <person name="Samalova M."/>
            <person name="Saunders C.W."/>
            <person name="Shea T."/>
            <person name="Summerbell R.C."/>
            <person name="Xu J."/>
            <person name="Young S."/>
            <person name="Zeng Q."/>
            <person name="Birren B.W."/>
            <person name="Cuomo C.A."/>
            <person name="White T.C."/>
        </authorList>
    </citation>
    <scope>NUCLEOTIDE SEQUENCE [LARGE SCALE GENOMIC DNA]</scope>
    <source>
        <strain evidence="2">ATCC MYA-4604 / CBS 118893</strain>
    </source>
</reference>
<accession>E4V263</accession>
<evidence type="ECO:0000313" key="2">
    <source>
        <dbReference type="Proteomes" id="UP000002669"/>
    </source>
</evidence>